<feature type="transmembrane region" description="Helical" evidence="2">
    <location>
        <begin position="76"/>
        <end position="93"/>
    </location>
</feature>
<keyword evidence="2" id="KW-0812">Transmembrane</keyword>
<dbReference type="Proteomes" id="UP001597368">
    <property type="component" value="Unassembled WGS sequence"/>
</dbReference>
<accession>A0ABW4T205</accession>
<keyword evidence="4" id="KW-1185">Reference proteome</keyword>
<dbReference type="EMBL" id="JBHUFV010000039">
    <property type="protein sequence ID" value="MFD1935130.1"/>
    <property type="molecule type" value="Genomic_DNA"/>
</dbReference>
<dbReference type="Pfam" id="PF18895">
    <property type="entry name" value="T4SS_pilin"/>
    <property type="match status" value="1"/>
</dbReference>
<name>A0ABW4T205_9ACTN</name>
<feature type="transmembrane region" description="Helical" evidence="2">
    <location>
        <begin position="352"/>
        <end position="374"/>
    </location>
</feature>
<keyword evidence="2" id="KW-0472">Membrane</keyword>
<dbReference type="InterPro" id="IPR043993">
    <property type="entry name" value="T4SS_pilin"/>
</dbReference>
<evidence type="ECO:0000313" key="4">
    <source>
        <dbReference type="Proteomes" id="UP001597368"/>
    </source>
</evidence>
<feature type="region of interest" description="Disordered" evidence="1">
    <location>
        <begin position="269"/>
        <end position="342"/>
    </location>
</feature>
<organism evidence="3 4">
    <name type="scientific">Nonomuraea mangrovi</name>
    <dbReference type="NCBI Taxonomy" id="2316207"/>
    <lineage>
        <taxon>Bacteria</taxon>
        <taxon>Bacillati</taxon>
        <taxon>Actinomycetota</taxon>
        <taxon>Actinomycetes</taxon>
        <taxon>Streptosporangiales</taxon>
        <taxon>Streptosporangiaceae</taxon>
        <taxon>Nonomuraea</taxon>
    </lineage>
</organism>
<comment type="caution">
    <text evidence="3">The sequence shown here is derived from an EMBL/GenBank/DDBJ whole genome shotgun (WGS) entry which is preliminary data.</text>
</comment>
<reference evidence="4" key="1">
    <citation type="journal article" date="2019" name="Int. J. Syst. Evol. Microbiol.">
        <title>The Global Catalogue of Microorganisms (GCM) 10K type strain sequencing project: providing services to taxonomists for standard genome sequencing and annotation.</title>
        <authorList>
            <consortium name="The Broad Institute Genomics Platform"/>
            <consortium name="The Broad Institute Genome Sequencing Center for Infectious Disease"/>
            <person name="Wu L."/>
            <person name="Ma J."/>
        </authorList>
    </citation>
    <scope>NUCLEOTIDE SEQUENCE [LARGE SCALE GENOMIC DNA]</scope>
    <source>
        <strain evidence="4">ICMP 6774ER</strain>
    </source>
</reference>
<feature type="transmembrane region" description="Helical" evidence="2">
    <location>
        <begin position="435"/>
        <end position="454"/>
    </location>
</feature>
<evidence type="ECO:0000256" key="1">
    <source>
        <dbReference type="SAM" id="MobiDB-lite"/>
    </source>
</evidence>
<protein>
    <submittedName>
        <fullName evidence="3">RNA polymerase sigma factor</fullName>
    </submittedName>
</protein>
<gene>
    <name evidence="3" type="ORF">ACFSKW_27010</name>
</gene>
<keyword evidence="2" id="KW-1133">Transmembrane helix</keyword>
<sequence length="463" mass="48802">MESEIHHRSPMDAAEHIFQLVAGEPYGLTLDGAALAPDLPQRPIPLAELRTVLTRRAVSDAARDAVWREPIRRARLLGAMWLIGAVGVALPALRGIAGRITGGYLAGDPADIDNEVLTRFVEALRTIDLDVPNVRPRLCNEARRAGERARKLAESTSGRPLPVTVSVPPRPPWGHPDFVLFDAVAKGVVGELDAELIGRTRLEQRTLADAAAELGLSEEAAKKRRQRAEPVLCAAVEAGDVSAGLPLTITFACTREVEAQISAWSRDSSDIPSKLDVTKGGRGTTPGSARTSARRRSAAAGMARLPQDAPALDLPDGTATPAPPSYPDGTGSRPAEPGTNSGRGCRRWTWHLCRVLAVLLLLATLLAVAASAALAETGSPPQAMAVPSDLGKVFDNLRNWLIGLLATLATLMLTIGGLRYLVAGGDPGEVQKAKTALKAAAFGYALAVLAPLFVNVLKNVVGG</sequence>
<evidence type="ECO:0000313" key="3">
    <source>
        <dbReference type="EMBL" id="MFD1935130.1"/>
    </source>
</evidence>
<feature type="region of interest" description="Disordered" evidence="1">
    <location>
        <begin position="149"/>
        <end position="168"/>
    </location>
</feature>
<evidence type="ECO:0000256" key="2">
    <source>
        <dbReference type="SAM" id="Phobius"/>
    </source>
</evidence>
<proteinExistence type="predicted"/>
<feature type="transmembrane region" description="Helical" evidence="2">
    <location>
        <begin position="400"/>
        <end position="423"/>
    </location>
</feature>